<evidence type="ECO:0000313" key="2">
    <source>
        <dbReference type="Proteomes" id="UP000003163"/>
    </source>
</evidence>
<protein>
    <submittedName>
        <fullName evidence="1">Uncharacterized protein</fullName>
    </submittedName>
</protein>
<dbReference type="HOGENOM" id="CLU_2223235_0_0_1"/>
<dbReference type="InParanoid" id="J8ZWQ8"/>
<dbReference type="AlphaFoldDB" id="J8ZWQ8"/>
<gene>
    <name evidence="1" type="ORF">EDEG_01610</name>
</gene>
<dbReference type="Proteomes" id="UP000003163">
    <property type="component" value="Unassembled WGS sequence"/>
</dbReference>
<reference evidence="1 2" key="1">
    <citation type="submission" date="2011-08" db="EMBL/GenBank/DDBJ databases">
        <authorList>
            <person name="Liu Z.J."/>
            <person name="Shi F.L."/>
            <person name="Lu J.Q."/>
            <person name="Li M."/>
            <person name="Wang Z.L."/>
        </authorList>
    </citation>
    <scope>NUCLEOTIDE SEQUENCE [LARGE SCALE GENOMIC DNA]</scope>
    <source>
        <strain evidence="1 2">USNM 41457</strain>
    </source>
</reference>
<dbReference type="VEuPathDB" id="MicrosporidiaDB:EDEG_01610"/>
<proteinExistence type="predicted"/>
<reference evidence="2" key="2">
    <citation type="submission" date="2015-07" db="EMBL/GenBank/DDBJ databases">
        <title>Contrasting host-pathogen interactions and genome evolution in two generalist and specialist microsporidian pathogens of mosquitoes.</title>
        <authorList>
            <consortium name="The Broad Institute Genomics Platform"/>
            <consortium name="The Broad Institute Genome Sequencing Center for Infectious Disease"/>
            <person name="Cuomo C.A."/>
            <person name="Sanscrainte N.D."/>
            <person name="Goldberg J.M."/>
            <person name="Heiman D."/>
            <person name="Young S."/>
            <person name="Zeng Q."/>
            <person name="Becnel J.J."/>
            <person name="Birren B.W."/>
        </authorList>
    </citation>
    <scope>NUCLEOTIDE SEQUENCE [LARGE SCALE GENOMIC DNA]</scope>
    <source>
        <strain evidence="2">USNM 41457</strain>
    </source>
</reference>
<name>J8ZWQ8_EDHAE</name>
<keyword evidence="2" id="KW-1185">Reference proteome</keyword>
<dbReference type="EMBL" id="AFBI03000024">
    <property type="protein sequence ID" value="EJW04088.1"/>
    <property type="molecule type" value="Genomic_DNA"/>
</dbReference>
<accession>J8ZWQ8</accession>
<evidence type="ECO:0000313" key="1">
    <source>
        <dbReference type="EMBL" id="EJW04088.1"/>
    </source>
</evidence>
<sequence length="106" mass="12673">MKMFHYLKSTYEMRLKHVEYISLSFFVINETFYIGPIYETNQIFNLDVQQMCNIFVNNSTNRVAKYACRDEMNDLFISGALNSVQPLFRRSYQHVKSKTSSTWQDF</sequence>
<organism evidence="1 2">
    <name type="scientific">Edhazardia aedis (strain USNM 41457)</name>
    <name type="common">Microsporidian parasite</name>
    <dbReference type="NCBI Taxonomy" id="1003232"/>
    <lineage>
        <taxon>Eukaryota</taxon>
        <taxon>Fungi</taxon>
        <taxon>Fungi incertae sedis</taxon>
        <taxon>Microsporidia</taxon>
        <taxon>Edhazardia</taxon>
    </lineage>
</organism>
<comment type="caution">
    <text evidence="1">The sequence shown here is derived from an EMBL/GenBank/DDBJ whole genome shotgun (WGS) entry which is preliminary data.</text>
</comment>